<evidence type="ECO:0000313" key="1">
    <source>
        <dbReference type="EMBL" id="PKA55090.1"/>
    </source>
</evidence>
<gene>
    <name evidence="1" type="ORF">AXF42_Ash003727</name>
</gene>
<reference evidence="1 2" key="1">
    <citation type="journal article" date="2017" name="Nature">
        <title>The Apostasia genome and the evolution of orchids.</title>
        <authorList>
            <person name="Zhang G.Q."/>
            <person name="Liu K.W."/>
            <person name="Li Z."/>
            <person name="Lohaus R."/>
            <person name="Hsiao Y.Y."/>
            <person name="Niu S.C."/>
            <person name="Wang J.Y."/>
            <person name="Lin Y.C."/>
            <person name="Xu Q."/>
            <person name="Chen L.J."/>
            <person name="Yoshida K."/>
            <person name="Fujiwara S."/>
            <person name="Wang Z.W."/>
            <person name="Zhang Y.Q."/>
            <person name="Mitsuda N."/>
            <person name="Wang M."/>
            <person name="Liu G.H."/>
            <person name="Pecoraro L."/>
            <person name="Huang H.X."/>
            <person name="Xiao X.J."/>
            <person name="Lin M."/>
            <person name="Wu X.Y."/>
            <person name="Wu W.L."/>
            <person name="Chen Y.Y."/>
            <person name="Chang S.B."/>
            <person name="Sakamoto S."/>
            <person name="Ohme-Takagi M."/>
            <person name="Yagi M."/>
            <person name="Zeng S.J."/>
            <person name="Shen C.Y."/>
            <person name="Yeh C.M."/>
            <person name="Luo Y.B."/>
            <person name="Tsai W.C."/>
            <person name="Van de Peer Y."/>
            <person name="Liu Z.J."/>
        </authorList>
    </citation>
    <scope>NUCLEOTIDE SEQUENCE [LARGE SCALE GENOMIC DNA]</scope>
    <source>
        <strain evidence="2">cv. Shenzhen</strain>
        <tissue evidence="1">Stem</tissue>
    </source>
</reference>
<dbReference type="EMBL" id="KZ451980">
    <property type="protein sequence ID" value="PKA55090.1"/>
    <property type="molecule type" value="Genomic_DNA"/>
</dbReference>
<sequence>MELTNGRNKEEGSDCNFSIFLSNSMHTIPNKKGAIGKDEPENHQNGWRVAEKGLTKLVRWLPVVYKNQIVRWSWWRQGERRRILVKSHQICAKDDRVKKDVGSCRLPKLVALHRGGRVKITNEPDSGQIEIGLNSPGSFSRSNRDRIENFQFNLEPRSDRLEIESLIALDPDVFQVMSRSELTRFEFDQLTSLPFIRRANPFCDYKFHWAKHIVEVSCAIGEFRAGMWLHKSTAFCLIGKGCWKAILSRYPDVFEERTEIASERSECSRYYPDDKAIGKQMFVRPLLAKITINIVYIPTLEYLWDVT</sequence>
<keyword evidence="2" id="KW-1185">Reference proteome</keyword>
<name>A0A2I0AHS1_9ASPA</name>
<dbReference type="AlphaFoldDB" id="A0A2I0AHS1"/>
<proteinExistence type="predicted"/>
<protein>
    <submittedName>
        <fullName evidence="1">Uncharacterized protein</fullName>
    </submittedName>
</protein>
<organism evidence="1 2">
    <name type="scientific">Apostasia shenzhenica</name>
    <dbReference type="NCBI Taxonomy" id="1088818"/>
    <lineage>
        <taxon>Eukaryota</taxon>
        <taxon>Viridiplantae</taxon>
        <taxon>Streptophyta</taxon>
        <taxon>Embryophyta</taxon>
        <taxon>Tracheophyta</taxon>
        <taxon>Spermatophyta</taxon>
        <taxon>Magnoliopsida</taxon>
        <taxon>Liliopsida</taxon>
        <taxon>Asparagales</taxon>
        <taxon>Orchidaceae</taxon>
        <taxon>Apostasioideae</taxon>
        <taxon>Apostasia</taxon>
    </lineage>
</organism>
<dbReference type="Proteomes" id="UP000236161">
    <property type="component" value="Unassembled WGS sequence"/>
</dbReference>
<accession>A0A2I0AHS1</accession>
<evidence type="ECO:0000313" key="2">
    <source>
        <dbReference type="Proteomes" id="UP000236161"/>
    </source>
</evidence>